<dbReference type="RefSeq" id="WP_085773620.1">
    <property type="nucleotide sequence ID" value="NZ_AP027149.1"/>
</dbReference>
<dbReference type="OrthoDB" id="7743649at2"/>
<gene>
    <name evidence="1" type="ORF">B1812_09370</name>
</gene>
<organism evidence="1 2">
    <name type="scientific">Methylocystis bryophila</name>
    <dbReference type="NCBI Taxonomy" id="655015"/>
    <lineage>
        <taxon>Bacteria</taxon>
        <taxon>Pseudomonadati</taxon>
        <taxon>Pseudomonadota</taxon>
        <taxon>Alphaproteobacteria</taxon>
        <taxon>Hyphomicrobiales</taxon>
        <taxon>Methylocystaceae</taxon>
        <taxon>Methylocystis</taxon>
    </lineage>
</organism>
<accession>A0A1W6N128</accession>
<dbReference type="Proteomes" id="UP000193978">
    <property type="component" value="Chromosome"/>
</dbReference>
<reference evidence="1 2" key="1">
    <citation type="submission" date="2017-02" db="EMBL/GenBank/DDBJ databases">
        <authorList>
            <person name="Peterson S.W."/>
        </authorList>
    </citation>
    <scope>NUCLEOTIDE SEQUENCE [LARGE SCALE GENOMIC DNA]</scope>
    <source>
        <strain evidence="1 2">S285</strain>
    </source>
</reference>
<evidence type="ECO:0000313" key="1">
    <source>
        <dbReference type="EMBL" id="ARN83519.1"/>
    </source>
</evidence>
<dbReference type="AlphaFoldDB" id="A0A1W6N128"/>
<proteinExistence type="predicted"/>
<name>A0A1W6N128_9HYPH</name>
<protein>
    <recommendedName>
        <fullName evidence="3">DUF1269 domain-containing protein</fullName>
    </recommendedName>
</protein>
<evidence type="ECO:0008006" key="3">
    <source>
        <dbReference type="Google" id="ProtNLM"/>
    </source>
</evidence>
<sequence>MTASSGSREAVGVFADAASLQSAVDELLAEGFPSDALSLLASEESVEAKLGHKYQRVSELEDDPAAPRAHYAPVEEAERATIGALGLLGALGATGVVAASGGALALALLAAGVGAGAGGLLGELLAKFLGAEHAESVTQQIAHGGLLLWVRCADPTQELSAQEILERHSGKDVHVHTLPAAA</sequence>
<evidence type="ECO:0000313" key="2">
    <source>
        <dbReference type="Proteomes" id="UP000193978"/>
    </source>
</evidence>
<dbReference type="EMBL" id="CP019948">
    <property type="protein sequence ID" value="ARN83519.1"/>
    <property type="molecule type" value="Genomic_DNA"/>
</dbReference>
<keyword evidence="2" id="KW-1185">Reference proteome</keyword>
<dbReference type="STRING" id="655015.B1812_09370"/>
<dbReference type="KEGG" id="mbry:B1812_09370"/>